<feature type="compositionally biased region" description="Basic and acidic residues" evidence="2">
    <location>
        <begin position="295"/>
        <end position="312"/>
    </location>
</feature>
<dbReference type="OrthoDB" id="6064627at2759"/>
<name>A0A6J8EW91_MYTCO</name>
<feature type="region of interest" description="Disordered" evidence="2">
    <location>
        <begin position="278"/>
        <end position="312"/>
    </location>
</feature>
<dbReference type="EMBL" id="CACVKT020010108">
    <property type="protein sequence ID" value="CAC5424888.1"/>
    <property type="molecule type" value="Genomic_DNA"/>
</dbReference>
<keyword evidence="4" id="KW-1185">Reference proteome</keyword>
<sequence length="482" mass="55430">MAVEVHMNENRQLLTALTGFSEESKYDDVNNFKNTVNDNWNEAVTPWKAVSSHPRYYPYQTSLVIKRKSKPTDNRVPDWQKTSSDGEAKQTVRCVGDELDSGSYLHWKGMVEQVTYRYVPHNGYYRTMKFLGLDKREWFTVNKKQPEQVSMSWQSKRYQKELKRQLKREFEKQNKRESDQKDSLKLQLTQLDIQSEETCLDMSQKQETRNDQSRRRAKSTKSSDFSKRCQKDQDGYFIPEIKSAPLLPGDLYKSRSDLYIENISSRINALEKEIANDTRLRKPQEDPVKQLFRPKGKEKGTERDVTPRPYKKESLPEEVFTAKSIGTVAQELKPPEKLNPITRLSTASTSDSKSAPVTQLKYTTSSGNNAASFNLPTLDLEKTLNSYKMAIENTRQSLLTTLNGKQIARRTITSKNYSSPTTITICDNGNGSDKGSIQDYIQPLKGDKRFRNKKEPLNGVAALLPEIAGKRLEVPTTTHRWL</sequence>
<keyword evidence="1" id="KW-0175">Coiled coil</keyword>
<protein>
    <submittedName>
        <fullName evidence="3">Uncharacterized protein</fullName>
    </submittedName>
</protein>
<dbReference type="AlphaFoldDB" id="A0A6J8EW91"/>
<evidence type="ECO:0000256" key="2">
    <source>
        <dbReference type="SAM" id="MobiDB-lite"/>
    </source>
</evidence>
<evidence type="ECO:0000313" key="3">
    <source>
        <dbReference type="EMBL" id="CAC5424888.1"/>
    </source>
</evidence>
<proteinExistence type="predicted"/>
<organism evidence="3 4">
    <name type="scientific">Mytilus coruscus</name>
    <name type="common">Sea mussel</name>
    <dbReference type="NCBI Taxonomy" id="42192"/>
    <lineage>
        <taxon>Eukaryota</taxon>
        <taxon>Metazoa</taxon>
        <taxon>Spiralia</taxon>
        <taxon>Lophotrochozoa</taxon>
        <taxon>Mollusca</taxon>
        <taxon>Bivalvia</taxon>
        <taxon>Autobranchia</taxon>
        <taxon>Pteriomorphia</taxon>
        <taxon>Mytilida</taxon>
        <taxon>Mytiloidea</taxon>
        <taxon>Mytilidae</taxon>
        <taxon>Mytilinae</taxon>
        <taxon>Mytilus</taxon>
    </lineage>
</organism>
<feature type="compositionally biased region" description="Basic and acidic residues" evidence="2">
    <location>
        <begin position="204"/>
        <end position="214"/>
    </location>
</feature>
<evidence type="ECO:0000256" key="1">
    <source>
        <dbReference type="SAM" id="Coils"/>
    </source>
</evidence>
<dbReference type="Proteomes" id="UP000507470">
    <property type="component" value="Unassembled WGS sequence"/>
</dbReference>
<reference evidence="3 4" key="1">
    <citation type="submission" date="2020-06" db="EMBL/GenBank/DDBJ databases">
        <authorList>
            <person name="Li R."/>
            <person name="Bekaert M."/>
        </authorList>
    </citation>
    <scope>NUCLEOTIDE SEQUENCE [LARGE SCALE GENOMIC DNA]</scope>
    <source>
        <strain evidence="4">wild</strain>
    </source>
</reference>
<feature type="coiled-coil region" evidence="1">
    <location>
        <begin position="167"/>
        <end position="194"/>
    </location>
</feature>
<feature type="compositionally biased region" description="Basic and acidic residues" evidence="2">
    <location>
        <begin position="278"/>
        <end position="288"/>
    </location>
</feature>
<gene>
    <name evidence="3" type="ORF">MCOR_56763</name>
</gene>
<feature type="region of interest" description="Disordered" evidence="2">
    <location>
        <begin position="197"/>
        <end position="229"/>
    </location>
</feature>
<accession>A0A6J8EW91</accession>
<evidence type="ECO:0000313" key="4">
    <source>
        <dbReference type="Proteomes" id="UP000507470"/>
    </source>
</evidence>